<evidence type="ECO:0000313" key="2">
    <source>
        <dbReference type="Proteomes" id="UP001280121"/>
    </source>
</evidence>
<dbReference type="Proteomes" id="UP001280121">
    <property type="component" value="Unassembled WGS sequence"/>
</dbReference>
<proteinExistence type="predicted"/>
<accession>A0AAE0CS15</accession>
<organism evidence="1 2">
    <name type="scientific">Dipteronia dyeriana</name>
    <dbReference type="NCBI Taxonomy" id="168575"/>
    <lineage>
        <taxon>Eukaryota</taxon>
        <taxon>Viridiplantae</taxon>
        <taxon>Streptophyta</taxon>
        <taxon>Embryophyta</taxon>
        <taxon>Tracheophyta</taxon>
        <taxon>Spermatophyta</taxon>
        <taxon>Magnoliopsida</taxon>
        <taxon>eudicotyledons</taxon>
        <taxon>Gunneridae</taxon>
        <taxon>Pentapetalae</taxon>
        <taxon>rosids</taxon>
        <taxon>malvids</taxon>
        <taxon>Sapindales</taxon>
        <taxon>Sapindaceae</taxon>
        <taxon>Hippocastanoideae</taxon>
        <taxon>Acereae</taxon>
        <taxon>Dipteronia</taxon>
    </lineage>
</organism>
<name>A0AAE0CS15_9ROSI</name>
<reference evidence="1" key="1">
    <citation type="journal article" date="2023" name="Plant J.">
        <title>Genome sequences and population genomics provide insights into the demographic history, inbreeding, and mutation load of two 'living fossil' tree species of Dipteronia.</title>
        <authorList>
            <person name="Feng Y."/>
            <person name="Comes H.P."/>
            <person name="Chen J."/>
            <person name="Zhu S."/>
            <person name="Lu R."/>
            <person name="Zhang X."/>
            <person name="Li P."/>
            <person name="Qiu J."/>
            <person name="Olsen K.M."/>
            <person name="Qiu Y."/>
        </authorList>
    </citation>
    <scope>NUCLEOTIDE SEQUENCE</scope>
    <source>
        <strain evidence="1">KIB01</strain>
    </source>
</reference>
<gene>
    <name evidence="1" type="ORF">Ddye_000084</name>
</gene>
<sequence>MIFLAEDVKRTVFDMSLLKAPGKDGLPAMFYQKYRSKIGRSVTTCCLNVLNCGGLVEDFNSTIITLIPKIQAPEAVSDFRSFSLCNVLYKIIAKFITNRFRVEWDFIGKMMISMGFPEREVRQVLDSYEKSSGQVINYNKSAMCVSPSVSISEGRRLAALVGVNLVECHEKYLGCVLGFDGVVMRKCKRYIGANGSGYNVGKELQCGPYVSNNSVVERWWTCLWKLDIPLKRRPFPPGVNNSLSVPFNVTTWKLRTKDGIKSIAKWLMMSVKGGLVLGCQCLSYCQKHSFWQ</sequence>
<dbReference type="PANTHER" id="PTHR46890">
    <property type="entry name" value="NON-LTR RETROLELEMENT REVERSE TRANSCRIPTASE-LIKE PROTEIN-RELATED"/>
    <property type="match status" value="1"/>
</dbReference>
<keyword evidence="2" id="KW-1185">Reference proteome</keyword>
<dbReference type="AlphaFoldDB" id="A0AAE0CS15"/>
<comment type="caution">
    <text evidence="1">The sequence shown here is derived from an EMBL/GenBank/DDBJ whole genome shotgun (WGS) entry which is preliminary data.</text>
</comment>
<evidence type="ECO:0000313" key="1">
    <source>
        <dbReference type="EMBL" id="KAK2661510.1"/>
    </source>
</evidence>
<dbReference type="InterPro" id="IPR052343">
    <property type="entry name" value="Retrotransposon-Effector_Assoc"/>
</dbReference>
<dbReference type="PANTHER" id="PTHR46890:SF48">
    <property type="entry name" value="RNA-DIRECTED DNA POLYMERASE"/>
    <property type="match status" value="1"/>
</dbReference>
<protein>
    <submittedName>
        <fullName evidence="1">Uncharacterized protein</fullName>
    </submittedName>
</protein>
<dbReference type="EMBL" id="JANJYI010000001">
    <property type="protein sequence ID" value="KAK2661510.1"/>
    <property type="molecule type" value="Genomic_DNA"/>
</dbReference>